<evidence type="ECO:0000313" key="5">
    <source>
        <dbReference type="EMBL" id="MBC2399337.1"/>
    </source>
</evidence>
<name>A0A923ECD8_CLOTT</name>
<dbReference type="InterPro" id="IPR052048">
    <property type="entry name" value="ST_Response_Regulator"/>
</dbReference>
<dbReference type="AlphaFoldDB" id="A0A923ECD8"/>
<dbReference type="InterPro" id="IPR011006">
    <property type="entry name" value="CheY-like_superfamily"/>
</dbReference>
<evidence type="ECO:0000256" key="1">
    <source>
        <dbReference type="ARBA" id="ARBA00018672"/>
    </source>
</evidence>
<comment type="function">
    <text evidence="2">May play the central regulatory role in sporulation. It may be an element of the effector pathway responsible for the activation of sporulation genes in response to nutritional stress. Spo0A may act in concert with spo0H (a sigma factor) to control the expression of some genes that are critical to the sporulation process.</text>
</comment>
<reference evidence="5 6" key="1">
    <citation type="submission" date="2020-04" db="EMBL/GenBank/DDBJ databases">
        <title>Genomic insights into acetone-butanol-ethanol (ABE) fermentation by sequencing solventogenic clostridia strains.</title>
        <authorList>
            <person name="Brown S."/>
        </authorList>
    </citation>
    <scope>NUCLEOTIDE SEQUENCE [LARGE SCALE GENOMIC DNA]</scope>
    <source>
        <strain evidence="5 6">DJ011</strain>
    </source>
</reference>
<dbReference type="RefSeq" id="WP_035149392.1">
    <property type="nucleotide sequence ID" value="NZ_JAAZWO010000026.1"/>
</dbReference>
<dbReference type="InterPro" id="IPR001789">
    <property type="entry name" value="Sig_transdc_resp-reg_receiver"/>
</dbReference>
<comment type="caution">
    <text evidence="5">The sequence shown here is derived from an EMBL/GenBank/DDBJ whole genome shotgun (WGS) entry which is preliminary data.</text>
</comment>
<dbReference type="Gene3D" id="3.40.50.2300">
    <property type="match status" value="1"/>
</dbReference>
<evidence type="ECO:0000259" key="4">
    <source>
        <dbReference type="PROSITE" id="PS50110"/>
    </source>
</evidence>
<feature type="modified residue" description="4-aspartylphosphate" evidence="3">
    <location>
        <position position="53"/>
    </location>
</feature>
<keyword evidence="6" id="KW-1185">Reference proteome</keyword>
<dbReference type="SMART" id="SM00448">
    <property type="entry name" value="REC"/>
    <property type="match status" value="1"/>
</dbReference>
<accession>A0A923ECD8</accession>
<dbReference type="GO" id="GO:0000160">
    <property type="term" value="P:phosphorelay signal transduction system"/>
    <property type="evidence" value="ECO:0007669"/>
    <property type="project" value="InterPro"/>
</dbReference>
<dbReference type="PROSITE" id="PS50110">
    <property type="entry name" value="RESPONSE_REGULATORY"/>
    <property type="match status" value="1"/>
</dbReference>
<dbReference type="PANTHER" id="PTHR43228:SF1">
    <property type="entry name" value="TWO-COMPONENT RESPONSE REGULATOR ARR22"/>
    <property type="match status" value="1"/>
</dbReference>
<sequence length="117" mass="13306">MRKVLIVDDAQFMRVSLRKMLEENEFEVVGEASNGIEAIEKYMILKPEIVTMDITMPDMNGVDALKEIKKYDSNAKVIMISAIGQETWVKRAILEGAKGFIIKPFKKENVIKTISKL</sequence>
<feature type="domain" description="Response regulatory" evidence="4">
    <location>
        <begin position="3"/>
        <end position="117"/>
    </location>
</feature>
<evidence type="ECO:0000256" key="2">
    <source>
        <dbReference type="ARBA" id="ARBA00024867"/>
    </source>
</evidence>
<proteinExistence type="predicted"/>
<protein>
    <recommendedName>
        <fullName evidence="1">Stage 0 sporulation protein A homolog</fullName>
    </recommendedName>
</protein>
<dbReference type="EMBL" id="JAAZWO010000026">
    <property type="protein sequence ID" value="MBC2399337.1"/>
    <property type="molecule type" value="Genomic_DNA"/>
</dbReference>
<organism evidence="5 6">
    <name type="scientific">Clostridium tetanomorphum</name>
    <dbReference type="NCBI Taxonomy" id="1553"/>
    <lineage>
        <taxon>Bacteria</taxon>
        <taxon>Bacillati</taxon>
        <taxon>Bacillota</taxon>
        <taxon>Clostridia</taxon>
        <taxon>Eubacteriales</taxon>
        <taxon>Clostridiaceae</taxon>
        <taxon>Clostridium</taxon>
    </lineage>
</organism>
<evidence type="ECO:0000313" key="6">
    <source>
        <dbReference type="Proteomes" id="UP000563151"/>
    </source>
</evidence>
<dbReference type="Proteomes" id="UP000563151">
    <property type="component" value="Unassembled WGS sequence"/>
</dbReference>
<evidence type="ECO:0000256" key="3">
    <source>
        <dbReference type="PROSITE-ProRule" id="PRU00169"/>
    </source>
</evidence>
<keyword evidence="3" id="KW-0597">Phosphoprotein</keyword>
<gene>
    <name evidence="5" type="ORF">HGG79_16395</name>
</gene>
<dbReference type="Pfam" id="PF00072">
    <property type="entry name" value="Response_reg"/>
    <property type="match status" value="1"/>
</dbReference>
<dbReference type="PANTHER" id="PTHR43228">
    <property type="entry name" value="TWO-COMPONENT RESPONSE REGULATOR"/>
    <property type="match status" value="1"/>
</dbReference>
<dbReference type="SUPFAM" id="SSF52172">
    <property type="entry name" value="CheY-like"/>
    <property type="match status" value="1"/>
</dbReference>